<dbReference type="Proteomes" id="UP000799776">
    <property type="component" value="Unassembled WGS sequence"/>
</dbReference>
<feature type="compositionally biased region" description="Basic and acidic residues" evidence="1">
    <location>
        <begin position="442"/>
        <end position="477"/>
    </location>
</feature>
<feature type="region of interest" description="Disordered" evidence="1">
    <location>
        <begin position="242"/>
        <end position="274"/>
    </location>
</feature>
<feature type="compositionally biased region" description="Polar residues" evidence="1">
    <location>
        <begin position="46"/>
        <end position="56"/>
    </location>
</feature>
<feature type="compositionally biased region" description="Polar residues" evidence="1">
    <location>
        <begin position="550"/>
        <end position="563"/>
    </location>
</feature>
<feature type="region of interest" description="Disordered" evidence="1">
    <location>
        <begin position="1"/>
        <end position="56"/>
    </location>
</feature>
<feature type="region of interest" description="Disordered" evidence="1">
    <location>
        <begin position="839"/>
        <end position="906"/>
    </location>
</feature>
<reference evidence="2" key="1">
    <citation type="journal article" date="2020" name="Stud. Mycol.">
        <title>101 Dothideomycetes genomes: a test case for predicting lifestyles and emergence of pathogens.</title>
        <authorList>
            <person name="Haridas S."/>
            <person name="Albert R."/>
            <person name="Binder M."/>
            <person name="Bloem J."/>
            <person name="Labutti K."/>
            <person name="Salamov A."/>
            <person name="Andreopoulos B."/>
            <person name="Baker S."/>
            <person name="Barry K."/>
            <person name="Bills G."/>
            <person name="Bluhm B."/>
            <person name="Cannon C."/>
            <person name="Castanera R."/>
            <person name="Culley D."/>
            <person name="Daum C."/>
            <person name="Ezra D."/>
            <person name="Gonzalez J."/>
            <person name="Henrissat B."/>
            <person name="Kuo A."/>
            <person name="Liang C."/>
            <person name="Lipzen A."/>
            <person name="Lutzoni F."/>
            <person name="Magnuson J."/>
            <person name="Mondo S."/>
            <person name="Nolan M."/>
            <person name="Ohm R."/>
            <person name="Pangilinan J."/>
            <person name="Park H.-J."/>
            <person name="Ramirez L."/>
            <person name="Alfaro M."/>
            <person name="Sun H."/>
            <person name="Tritt A."/>
            <person name="Yoshinaga Y."/>
            <person name="Zwiers L.-H."/>
            <person name="Turgeon B."/>
            <person name="Goodwin S."/>
            <person name="Spatafora J."/>
            <person name="Crous P."/>
            <person name="Grigoriev I."/>
        </authorList>
    </citation>
    <scope>NUCLEOTIDE SEQUENCE</scope>
    <source>
        <strain evidence="2">CBS 121410</strain>
    </source>
</reference>
<feature type="region of interest" description="Disordered" evidence="1">
    <location>
        <begin position="150"/>
        <end position="189"/>
    </location>
</feature>
<evidence type="ECO:0000313" key="3">
    <source>
        <dbReference type="Proteomes" id="UP000799776"/>
    </source>
</evidence>
<feature type="compositionally biased region" description="Polar residues" evidence="1">
    <location>
        <begin position="162"/>
        <end position="181"/>
    </location>
</feature>
<dbReference type="AlphaFoldDB" id="A0A9P4LU64"/>
<feature type="compositionally biased region" description="Basic and acidic residues" evidence="1">
    <location>
        <begin position="895"/>
        <end position="906"/>
    </location>
</feature>
<gene>
    <name evidence="2" type="ORF">K490DRAFT_67125</name>
</gene>
<sequence>MSKPNDDTDAMDESPDGPDNNGTSAPHAAQQLRAAPDDTGAGVNAAAQSDNTMGSTEMNWRADLEMNAGYMDVVGTQQMPTADAKMTSDMQAPITPMSIFGDGHGQRTSAPFATSSIFGEVDQLPDAIILPVGVLEGDGQRSTAPIVSSMHQHDSTPAPVTAVSSFGNDGQRSTAPITPSMHQHHSTPAPVTSIFEGAGQRPIAPMFPHHMLPRATPQNKVPMEHDQGEGAKNTELRAITHAHKPPPLNLPVPSKPPSPAIKSMSHSPSSSSSGVFSVGALNQGLGQLGGGFNGPEPEDLLAGPPNNMAEFAVLETDESTYWRYWLFTKNYALQRHEDHEFCIRNVRSRGRHEWVLFQSPLYTMVPCSNVIPCAACTKKSIACKEGLHDGGPCKNCAQNGDHCVAPQLINGDKFIFWNSWMTINRRSFTPEGYVPDNYEPPKPMDHSSRAREVAQEVYDKNRVRKPAEESQNKHDTGNRTTTVAHPLMNSSENTTKPPSRSGVKPATRAASIAPENSDRNHNNDSEEIVREAQTQHREGIPRQEGVTKRAPSTRSSPVTQNCESIPKEGNVRQAKAPSESSSTVNTQHVVKFQVLEYVDQADGTTKTRSWGFSPGCRVGVHKDGTFYRVFRGNDYVDFGPRSRFASMGRCRGCQETGALCDALLGDLICSRCLSQGILCDLPLATLANGKHNGDALLSMNSGVHLGFSKQTPFGLGVQGAGMMVQRGSGQGSAPLIAPTTGNGFSMPSPSPVFATQGHGVVASGPYPHSKLNGVSIAPVPKESVDPLNEAGIHVPPDQRPQFRPIRRMFVHDERVIPGARNEETVTDTRGIQRGVVSYGPSEATKAYPDTNKKRKAPGFSNMREDPVESGSNVLPSAKRPNAAGRSKIRPRSSRKTTEEAHAEYVG</sequence>
<protein>
    <submittedName>
        <fullName evidence="2">Uncharacterized protein</fullName>
    </submittedName>
</protein>
<feature type="compositionally biased region" description="Polar residues" evidence="1">
    <location>
        <begin position="478"/>
        <end position="498"/>
    </location>
</feature>
<keyword evidence="3" id="KW-1185">Reference proteome</keyword>
<dbReference type="EMBL" id="ML978726">
    <property type="protein sequence ID" value="KAF2086205.1"/>
    <property type="molecule type" value="Genomic_DNA"/>
</dbReference>
<accession>A0A9P4LU64</accession>
<organism evidence="2 3">
    <name type="scientific">Saccharata proteae CBS 121410</name>
    <dbReference type="NCBI Taxonomy" id="1314787"/>
    <lineage>
        <taxon>Eukaryota</taxon>
        <taxon>Fungi</taxon>
        <taxon>Dikarya</taxon>
        <taxon>Ascomycota</taxon>
        <taxon>Pezizomycotina</taxon>
        <taxon>Dothideomycetes</taxon>
        <taxon>Dothideomycetes incertae sedis</taxon>
        <taxon>Botryosphaeriales</taxon>
        <taxon>Saccharataceae</taxon>
        <taxon>Saccharata</taxon>
    </lineage>
</organism>
<feature type="compositionally biased region" description="Basic and acidic residues" evidence="1">
    <location>
        <begin position="516"/>
        <end position="547"/>
    </location>
</feature>
<evidence type="ECO:0000256" key="1">
    <source>
        <dbReference type="SAM" id="MobiDB-lite"/>
    </source>
</evidence>
<evidence type="ECO:0000313" key="2">
    <source>
        <dbReference type="EMBL" id="KAF2086205.1"/>
    </source>
</evidence>
<proteinExistence type="predicted"/>
<comment type="caution">
    <text evidence="2">The sequence shown here is derived from an EMBL/GenBank/DDBJ whole genome shotgun (WGS) entry which is preliminary data.</text>
</comment>
<name>A0A9P4LU64_9PEZI</name>
<feature type="region of interest" description="Disordered" evidence="1">
    <location>
        <begin position="430"/>
        <end position="584"/>
    </location>
</feature>
<feature type="compositionally biased region" description="Pro residues" evidence="1">
    <location>
        <begin position="245"/>
        <end position="259"/>
    </location>
</feature>
<feature type="compositionally biased region" description="Acidic residues" evidence="1">
    <location>
        <begin position="7"/>
        <end position="16"/>
    </location>
</feature>
<feature type="compositionally biased region" description="Low complexity" evidence="1">
    <location>
        <begin position="260"/>
        <end position="274"/>
    </location>
</feature>